<protein>
    <submittedName>
        <fullName evidence="1">Uncharacterized protein</fullName>
    </submittedName>
</protein>
<reference evidence="1 2" key="1">
    <citation type="submission" date="2023-11" db="EMBL/GenBank/DDBJ databases">
        <authorList>
            <person name="Cook R."/>
            <person name="Crisci M."/>
            <person name="Pye H."/>
            <person name="Adriaenssens E."/>
            <person name="Santini J."/>
        </authorList>
    </citation>
    <scope>NUCLEOTIDE SEQUENCE [LARGE SCALE GENOMIC DNA]</scope>
    <source>
        <strain evidence="1">Lak_Megaphage_RVC_AP3_GC26</strain>
    </source>
</reference>
<dbReference type="EMBL" id="OR769219">
    <property type="protein sequence ID" value="WQJ51196.1"/>
    <property type="molecule type" value="Genomic_DNA"/>
</dbReference>
<keyword evidence="2" id="KW-1185">Reference proteome</keyword>
<evidence type="ECO:0000313" key="2">
    <source>
        <dbReference type="Proteomes" id="UP001348805"/>
    </source>
</evidence>
<dbReference type="Proteomes" id="UP001348805">
    <property type="component" value="Segment"/>
</dbReference>
<evidence type="ECO:0000313" key="1">
    <source>
        <dbReference type="EMBL" id="WQJ51196.1"/>
    </source>
</evidence>
<proteinExistence type="predicted"/>
<accession>A0ABZ0YZD9</accession>
<sequence>MKNIRLFNAQNDALGQAKTPIVYYIKNFPKPMFVGTDFGEICNIVIDEEVGSAGIKPYELRIGNIVCYNNVTKSFKDVKRSDFNNSYGTPIAIVVIPKEISPSGKDYCISLNNMDASNAKEGTADNLFDGPVPTVIGTYTNSKGVVKENDKVDTGTDTYTIFKFDGWNGRVGKTYVKQVTDFENKLIGDVALNRYEVSGQCRTKFTPSRANAVTHKFNKVISLSNESSTTLLPAPSGQYSVKGYIPQMYYNPDYTFENNDHYEGGFQDSTYTLHYWYKSCVEGSETKLRIPSPITSDFSFNTKWLTEGSLTADFDGKRNTAELVADAKNGVYDVENGNLIKWDGTAKSLWAPYKVSKYTTVCKTGYDRNGTAYNESNYNKITDQELKDSVELYLFPSDYYYNSGSLQSYWNYAALTCHCYAPTGSGTNPGDWYCPASGEAAFALAFAKEINDSIDLLVSRGYKAVCLKRPTDKNESTWSSTYNNGNNPYFRGNEYGKDILLTSTAYDNNWMVDMYMGHASFYARSANQASATRAFIQI</sequence>
<name>A0ABZ0YZD9_9CAUD</name>
<organism evidence="1 2">
    <name type="scientific">phage Lak_Megaphage_RVC_AP3_GC26</name>
    <dbReference type="NCBI Taxonomy" id="3109225"/>
    <lineage>
        <taxon>Viruses</taxon>
        <taxon>Duplodnaviria</taxon>
        <taxon>Heunggongvirae</taxon>
        <taxon>Uroviricota</taxon>
        <taxon>Caudoviricetes</taxon>
        <taxon>Caudoviricetes code 15 clade</taxon>
    </lineage>
</organism>